<dbReference type="InterPro" id="IPR050712">
    <property type="entry name" value="NAD(P)H-dep_reductase"/>
</dbReference>
<dbReference type="Gene3D" id="3.40.50.360">
    <property type="match status" value="1"/>
</dbReference>
<dbReference type="Proteomes" id="UP000517765">
    <property type="component" value="Unassembled WGS sequence"/>
</dbReference>
<dbReference type="GO" id="GO:0005829">
    <property type="term" value="C:cytosol"/>
    <property type="evidence" value="ECO:0007669"/>
    <property type="project" value="TreeGrafter"/>
</dbReference>
<feature type="domain" description="NADPH-dependent FMN reductase-like" evidence="1">
    <location>
        <begin position="7"/>
        <end position="155"/>
    </location>
</feature>
<dbReference type="Proteomes" id="UP000320857">
    <property type="component" value="Unassembled WGS sequence"/>
</dbReference>
<evidence type="ECO:0000313" key="2">
    <source>
        <dbReference type="EMBL" id="MBB1257837.1"/>
    </source>
</evidence>
<evidence type="ECO:0000313" key="5">
    <source>
        <dbReference type="Proteomes" id="UP000517765"/>
    </source>
</evidence>
<dbReference type="InterPro" id="IPR005025">
    <property type="entry name" value="FMN_Rdtase-like_dom"/>
</dbReference>
<dbReference type="RefSeq" id="WP_143646597.1">
    <property type="nucleotide sequence ID" value="NZ_JABJXA010000011.1"/>
</dbReference>
<reference evidence="3 4" key="1">
    <citation type="submission" date="2019-10" db="EMBL/GenBank/DDBJ databases">
        <title>Streptomyces sp. nov., a novel actinobacterium isolated from alkaline environment.</title>
        <authorList>
            <person name="Golinska P."/>
        </authorList>
    </citation>
    <scope>NUCLEOTIDE SEQUENCE [LARGE SCALE GENOMIC DNA]</scope>
    <source>
        <strain evidence="3 4">OF1</strain>
    </source>
</reference>
<dbReference type="EMBL" id="VJYK02000026">
    <property type="protein sequence ID" value="MQS01121.1"/>
    <property type="molecule type" value="Genomic_DNA"/>
</dbReference>
<comment type="caution">
    <text evidence="3">The sequence shown here is derived from an EMBL/GenBank/DDBJ whole genome shotgun (WGS) entry which is preliminary data.</text>
</comment>
<dbReference type="OrthoDB" id="9812295at2"/>
<dbReference type="AlphaFoldDB" id="A0A5P0YLJ9"/>
<evidence type="ECO:0000259" key="1">
    <source>
        <dbReference type="Pfam" id="PF03358"/>
    </source>
</evidence>
<sequence length="201" mass="21949">MTTGPLKLAVILGSVREGRFGEVVTHWYAGLAREHGAFEVDVVDLAETELPLVLPETPPAMATEELRPAGMLPLSAKLAAADAFVVVTPEYNHSFPASLKALIDWHLTEWRAKPVGFVSYGAQSGGLRAVEQLRQVFAEMHAATIRDGVAFPNYWEAFGEDGRPRDTEGTGGAAKVMLDELAWWGTALHEARRKTPYNPQP</sequence>
<reference evidence="5" key="2">
    <citation type="submission" date="2020-05" db="EMBL/GenBank/DDBJ databases">
        <title>Classification of alakaliphilic streptomycetes isolated from an alkaline soil next to Lonar Crater, India and a proposal for the recognition of Streptomyces alkaliterrae sp. nov.</title>
        <authorList>
            <person name="Golinska P."/>
        </authorList>
    </citation>
    <scope>NUCLEOTIDE SEQUENCE [LARGE SCALE GENOMIC DNA]</scope>
    <source>
        <strain evidence="5">OF8</strain>
    </source>
</reference>
<dbReference type="PANTHER" id="PTHR30543:SF21">
    <property type="entry name" value="NAD(P)H-DEPENDENT FMN REDUCTASE LOT6"/>
    <property type="match status" value="1"/>
</dbReference>
<proteinExistence type="predicted"/>
<dbReference type="GO" id="GO:0016491">
    <property type="term" value="F:oxidoreductase activity"/>
    <property type="evidence" value="ECO:0007669"/>
    <property type="project" value="InterPro"/>
</dbReference>
<gene>
    <name evidence="3" type="ORF">FNX44_004405</name>
    <name evidence="2" type="ORF">H3147_03205</name>
</gene>
<name>A0A5P0YLJ9_9ACTN</name>
<reference evidence="2" key="3">
    <citation type="journal article" name="Syst. Appl. Microbiol.">
        <title>Streptomyces alkaliterrae sp. nov., isolated from an alkaline soil, and emended descriptions of Streptomyces alkaliphilus, Streptomyces calidiresistens and Streptomyces durbertensis.</title>
        <authorList>
            <person name="Swiecimska M."/>
            <person name="Golinska P."/>
            <person name="Nouioui I."/>
            <person name="Wypij M."/>
            <person name="Rai M."/>
            <person name="Sangal V."/>
            <person name="Goodfellow M."/>
        </authorList>
    </citation>
    <scope>NUCLEOTIDE SEQUENCE</scope>
    <source>
        <strain evidence="2">OF8</strain>
    </source>
</reference>
<dbReference type="GO" id="GO:0010181">
    <property type="term" value="F:FMN binding"/>
    <property type="evidence" value="ECO:0007669"/>
    <property type="project" value="TreeGrafter"/>
</dbReference>
<accession>A0A5P0YLJ9</accession>
<dbReference type="EMBL" id="JABJXA010000011">
    <property type="protein sequence ID" value="MBB1257837.1"/>
    <property type="molecule type" value="Genomic_DNA"/>
</dbReference>
<dbReference type="InterPro" id="IPR029039">
    <property type="entry name" value="Flavoprotein-like_sf"/>
</dbReference>
<evidence type="ECO:0000313" key="3">
    <source>
        <dbReference type="EMBL" id="MQS01121.1"/>
    </source>
</evidence>
<keyword evidence="4" id="KW-1185">Reference proteome</keyword>
<evidence type="ECO:0000313" key="4">
    <source>
        <dbReference type="Proteomes" id="UP000320857"/>
    </source>
</evidence>
<dbReference type="Pfam" id="PF03358">
    <property type="entry name" value="FMN_red"/>
    <property type="match status" value="1"/>
</dbReference>
<protein>
    <submittedName>
        <fullName evidence="2">NAD(P)H-dependent oxidoreductase</fullName>
    </submittedName>
    <submittedName>
        <fullName evidence="3">NADPH-dependent FMN reductase</fullName>
    </submittedName>
</protein>
<dbReference type="SUPFAM" id="SSF52218">
    <property type="entry name" value="Flavoproteins"/>
    <property type="match status" value="1"/>
</dbReference>
<dbReference type="PANTHER" id="PTHR30543">
    <property type="entry name" value="CHROMATE REDUCTASE"/>
    <property type="match status" value="1"/>
</dbReference>
<organism evidence="3 4">
    <name type="scientific">Streptomyces alkaliterrae</name>
    <dbReference type="NCBI Taxonomy" id="2213162"/>
    <lineage>
        <taxon>Bacteria</taxon>
        <taxon>Bacillati</taxon>
        <taxon>Actinomycetota</taxon>
        <taxon>Actinomycetes</taxon>
        <taxon>Kitasatosporales</taxon>
        <taxon>Streptomycetaceae</taxon>
        <taxon>Streptomyces</taxon>
    </lineage>
</organism>